<name>A0AAJ5C012_9SPHI</name>
<organism evidence="2 3">
    <name type="scientific">Sphingobacterium mizutaii</name>
    <dbReference type="NCBI Taxonomy" id="1010"/>
    <lineage>
        <taxon>Bacteria</taxon>
        <taxon>Pseudomonadati</taxon>
        <taxon>Bacteroidota</taxon>
        <taxon>Sphingobacteriia</taxon>
        <taxon>Sphingobacteriales</taxon>
        <taxon>Sphingobacteriaceae</taxon>
        <taxon>Sphingobacterium</taxon>
    </lineage>
</organism>
<proteinExistence type="predicted"/>
<dbReference type="Pfam" id="PF03432">
    <property type="entry name" value="Relaxase"/>
    <property type="match status" value="1"/>
</dbReference>
<dbReference type="InterPro" id="IPR005094">
    <property type="entry name" value="Endonuclease_MobA/VirD2"/>
</dbReference>
<evidence type="ECO:0000313" key="2">
    <source>
        <dbReference type="EMBL" id="SNV49189.1"/>
    </source>
</evidence>
<feature type="domain" description="MobA/VirD2-like nuclease" evidence="1">
    <location>
        <begin position="17"/>
        <end position="152"/>
    </location>
</feature>
<gene>
    <name evidence="2" type="ORF">SAMEA4412673_01714</name>
</gene>
<sequence>MVAVIKTGSSIRRIFLYNENKIELGVARCLSAINYPMEAHQMNASMRLNRLLQQAALNSKVMRNSVHISLNFDPTEKDLSDDRLIEIAKRYMEGIGFSDQPFLIYRHFDAAHPHIHIVSIKVRSDGSRIDMHNMGRNQSEKIRSLIEREFDLVKAGQSTLKLSHIPKGIDLTKVHYGRSETRAAIQHVLEEVLNSYSFSNLHQLNAILRQFNVLADRGSERSRIYTNKGLLYRLMDEHGNKVGVPIKASDLFSRPTLKNLQGRFEQKQPFRKQHKVRTIYSIDKAMLGQFKDIEEFKERLKRQAIHVMLRESSSGIVYGITYVDHKNKCVFNGSELGKQYSAKAILARLADPVLEKNSIKLQDHPFVRLNIAPARSEPNKVNGRSGITMKVVSIAKNPFETLFNVPDSADYIPHAFKKRRKKKKRKIQY</sequence>
<accession>A0AAJ5C012</accession>
<dbReference type="Proteomes" id="UP000215355">
    <property type="component" value="Chromosome 1"/>
</dbReference>
<reference evidence="2 3" key="1">
    <citation type="submission" date="2017-06" db="EMBL/GenBank/DDBJ databases">
        <authorList>
            <consortium name="Pathogen Informatics"/>
        </authorList>
    </citation>
    <scope>NUCLEOTIDE SEQUENCE [LARGE SCALE GENOMIC DNA]</scope>
    <source>
        <strain evidence="2 3">NCTC12149</strain>
    </source>
</reference>
<dbReference type="RefSeq" id="WP_093095742.1">
    <property type="nucleotide sequence ID" value="NZ_FNGK01000001.1"/>
</dbReference>
<dbReference type="KEGG" id="smiz:4412673_01714"/>
<evidence type="ECO:0000313" key="3">
    <source>
        <dbReference type="Proteomes" id="UP000215355"/>
    </source>
</evidence>
<dbReference type="AlphaFoldDB" id="A0AAJ5C012"/>
<protein>
    <submittedName>
        <fullName evidence="2">Relaxase/Mobilisation nuclease domain</fullName>
    </submittedName>
</protein>
<dbReference type="EMBL" id="LT906468">
    <property type="protein sequence ID" value="SNV49189.1"/>
    <property type="molecule type" value="Genomic_DNA"/>
</dbReference>
<evidence type="ECO:0000259" key="1">
    <source>
        <dbReference type="Pfam" id="PF03432"/>
    </source>
</evidence>